<evidence type="ECO:0000313" key="6">
    <source>
        <dbReference type="EnsemblPlants" id="Pp3c3_5770V3.1"/>
    </source>
</evidence>
<feature type="coiled-coil region" evidence="3">
    <location>
        <begin position="213"/>
        <end position="240"/>
    </location>
</feature>
<dbReference type="EnsemblPlants" id="Pp3c3_5770V3.1">
    <property type="protein sequence ID" value="Pp3c3_5770V3.1"/>
    <property type="gene ID" value="Pp3c3_5770"/>
</dbReference>
<keyword evidence="2" id="KW-0460">Magnesium</keyword>
<evidence type="ECO:0000313" key="7">
    <source>
        <dbReference type="Proteomes" id="UP000006727"/>
    </source>
</evidence>
<keyword evidence="3" id="KW-0175">Coiled coil</keyword>
<name>A0A2K1KTE7_PHYPA</name>
<organism evidence="5">
    <name type="scientific">Physcomitrium patens</name>
    <name type="common">Spreading-leaved earth moss</name>
    <name type="synonym">Physcomitrella patens</name>
    <dbReference type="NCBI Taxonomy" id="3218"/>
    <lineage>
        <taxon>Eukaryota</taxon>
        <taxon>Viridiplantae</taxon>
        <taxon>Streptophyta</taxon>
        <taxon>Embryophyta</taxon>
        <taxon>Bryophyta</taxon>
        <taxon>Bryophytina</taxon>
        <taxon>Bryopsida</taxon>
        <taxon>Funariidae</taxon>
        <taxon>Funariales</taxon>
        <taxon>Funariaceae</taxon>
        <taxon>Physcomitrium</taxon>
    </lineage>
</organism>
<dbReference type="CDD" id="cd12823">
    <property type="entry name" value="Mrs2_Mfm1p-like"/>
    <property type="match status" value="1"/>
</dbReference>
<dbReference type="PANTHER" id="PTHR13890:SF2">
    <property type="entry name" value="MAGNESIUM TRANSPORTER MRS2-4-RELATED"/>
    <property type="match status" value="1"/>
</dbReference>
<dbReference type="RefSeq" id="XP_024370262.1">
    <property type="nucleotide sequence ID" value="XM_024514494.2"/>
</dbReference>
<keyword evidence="2" id="KW-0472">Membrane</keyword>
<dbReference type="GO" id="GO:0016020">
    <property type="term" value="C:membrane"/>
    <property type="evidence" value="ECO:0007669"/>
    <property type="project" value="UniProtKB-SubCell"/>
</dbReference>
<dbReference type="PaxDb" id="3218-PP1S1_808V6.1"/>
<evidence type="ECO:0000256" key="1">
    <source>
        <dbReference type="ARBA" id="ARBA00007535"/>
    </source>
</evidence>
<reference evidence="5 7" key="2">
    <citation type="journal article" date="2018" name="Plant J.">
        <title>The Physcomitrella patens chromosome-scale assembly reveals moss genome structure and evolution.</title>
        <authorList>
            <person name="Lang D."/>
            <person name="Ullrich K.K."/>
            <person name="Murat F."/>
            <person name="Fuchs J."/>
            <person name="Jenkins J."/>
            <person name="Haas F.B."/>
            <person name="Piednoel M."/>
            <person name="Gundlach H."/>
            <person name="Van Bel M."/>
            <person name="Meyberg R."/>
            <person name="Vives C."/>
            <person name="Morata J."/>
            <person name="Symeonidi A."/>
            <person name="Hiss M."/>
            <person name="Muchero W."/>
            <person name="Kamisugi Y."/>
            <person name="Saleh O."/>
            <person name="Blanc G."/>
            <person name="Decker E.L."/>
            <person name="van Gessel N."/>
            <person name="Grimwood J."/>
            <person name="Hayes R.D."/>
            <person name="Graham S.W."/>
            <person name="Gunter L.E."/>
            <person name="McDaniel S.F."/>
            <person name="Hoernstein S.N.W."/>
            <person name="Larsson A."/>
            <person name="Li F.W."/>
            <person name="Perroud P.F."/>
            <person name="Phillips J."/>
            <person name="Ranjan P."/>
            <person name="Rokshar D.S."/>
            <person name="Rothfels C.J."/>
            <person name="Schneider L."/>
            <person name="Shu S."/>
            <person name="Stevenson D.W."/>
            <person name="Thummler F."/>
            <person name="Tillich M."/>
            <person name="Villarreal Aguilar J.C."/>
            <person name="Widiez T."/>
            <person name="Wong G.K."/>
            <person name="Wymore A."/>
            <person name="Zhang Y."/>
            <person name="Zimmer A.D."/>
            <person name="Quatrano R.S."/>
            <person name="Mayer K.F.X."/>
            <person name="Goodstein D."/>
            <person name="Casacuberta J.M."/>
            <person name="Vandepoele K."/>
            <person name="Reski R."/>
            <person name="Cuming A.C."/>
            <person name="Tuskan G.A."/>
            <person name="Maumus F."/>
            <person name="Salse J."/>
            <person name="Schmutz J."/>
            <person name="Rensing S.A."/>
        </authorList>
    </citation>
    <scope>NUCLEOTIDE SEQUENCE [LARGE SCALE GENOMIC DNA]</scope>
    <source>
        <strain evidence="6 7">cv. Gransden 2004</strain>
    </source>
</reference>
<dbReference type="FunCoup" id="A0A2K1KTE7">
    <property type="interactions" value="1216"/>
</dbReference>
<feature type="transmembrane region" description="Helical" evidence="2">
    <location>
        <begin position="361"/>
        <end position="382"/>
    </location>
</feature>
<accession>A0A2K1KTE7</accession>
<comment type="function">
    <text evidence="2">Magnesium transporter that may mediate the influx of magnesium.</text>
</comment>
<sequence length="425" mass="48100">MGKRVINRQVVHKSTYERITMQPPKSENQIVSSNVLKNRKAGTKTWMQFDASGNSEIFDCDRNGLLKRVTVPARDLRILGPIFSKSSHILARENAMVVNLEFVKAIITAEEVFFLDPLGRDVKPFVDQLRIQLNPENTLQIDCAVPNTSPGRHLSTTDDSHLEQLPFEFRILEIALDVVCNHLEELVRDLDKTARPALDLLTRRISRRSLELVRSVKSQLTHLSARVQKVRDELMQLLDDDEDMSDLYLTRKLLQAQHLVSPLYTIYSDSGVTASSAASRKLARLSSIRSHGHTSRRSSATQSTSPAYDVEELEMLLEAYLMQVDASLNKLSLVREYIDDTEDYVNVRLDHQRNQLFQFQITLGALALAIATATGCIGSLSMNVPVPPYHNPKWFAPFLASAFFVSCSLFVGILVYVRWKGLFEK</sequence>
<evidence type="ECO:0000256" key="2">
    <source>
        <dbReference type="RuleBase" id="RU366041"/>
    </source>
</evidence>
<dbReference type="AlphaFoldDB" id="A0A2K1KTE7"/>
<dbReference type="GeneID" id="112279796"/>
<dbReference type="OrthoDB" id="10251508at2759"/>
<evidence type="ECO:0000256" key="3">
    <source>
        <dbReference type="SAM" id="Coils"/>
    </source>
</evidence>
<dbReference type="Gene3D" id="1.20.58.340">
    <property type="entry name" value="Magnesium transport protein CorA, transmembrane region"/>
    <property type="match status" value="1"/>
</dbReference>
<dbReference type="Pfam" id="PF22099">
    <property type="entry name" value="MRS2-like"/>
    <property type="match status" value="2"/>
</dbReference>
<reference evidence="5 7" key="1">
    <citation type="journal article" date="2008" name="Science">
        <title>The Physcomitrella genome reveals evolutionary insights into the conquest of land by plants.</title>
        <authorList>
            <person name="Rensing S."/>
            <person name="Lang D."/>
            <person name="Zimmer A."/>
            <person name="Terry A."/>
            <person name="Salamov A."/>
            <person name="Shapiro H."/>
            <person name="Nishiyama T."/>
            <person name="Perroud P.-F."/>
            <person name="Lindquist E."/>
            <person name="Kamisugi Y."/>
            <person name="Tanahashi T."/>
            <person name="Sakakibara K."/>
            <person name="Fujita T."/>
            <person name="Oishi K."/>
            <person name="Shin-I T."/>
            <person name="Kuroki Y."/>
            <person name="Toyoda A."/>
            <person name="Suzuki Y."/>
            <person name="Hashimoto A."/>
            <person name="Yamaguchi K."/>
            <person name="Sugano A."/>
            <person name="Kohara Y."/>
            <person name="Fujiyama A."/>
            <person name="Anterola A."/>
            <person name="Aoki S."/>
            <person name="Ashton N."/>
            <person name="Barbazuk W.B."/>
            <person name="Barker E."/>
            <person name="Bennetzen J."/>
            <person name="Bezanilla M."/>
            <person name="Blankenship R."/>
            <person name="Cho S.H."/>
            <person name="Dutcher S."/>
            <person name="Estelle M."/>
            <person name="Fawcett J.A."/>
            <person name="Gundlach H."/>
            <person name="Hanada K."/>
            <person name="Heyl A."/>
            <person name="Hicks K.A."/>
            <person name="Hugh J."/>
            <person name="Lohr M."/>
            <person name="Mayer K."/>
            <person name="Melkozernov A."/>
            <person name="Murata T."/>
            <person name="Nelson D."/>
            <person name="Pils B."/>
            <person name="Prigge M."/>
            <person name="Reiss B."/>
            <person name="Renner T."/>
            <person name="Rombauts S."/>
            <person name="Rushton P."/>
            <person name="Sanderfoot A."/>
            <person name="Schween G."/>
            <person name="Shiu S.-H."/>
            <person name="Stueber K."/>
            <person name="Theodoulou F.L."/>
            <person name="Tu H."/>
            <person name="Van de Peer Y."/>
            <person name="Verrier P.J."/>
            <person name="Waters E."/>
            <person name="Wood A."/>
            <person name="Yang L."/>
            <person name="Cove D."/>
            <person name="Cuming A."/>
            <person name="Hasebe M."/>
            <person name="Lucas S."/>
            <person name="Mishler D.B."/>
            <person name="Reski R."/>
            <person name="Grigoriev I."/>
            <person name="Quatrano R.S."/>
            <person name="Boore J.L."/>
        </authorList>
    </citation>
    <scope>NUCLEOTIDE SEQUENCE [LARGE SCALE GENOMIC DNA]</scope>
    <source>
        <strain evidence="6 7">cv. Gransden 2004</strain>
    </source>
</reference>
<comment type="similarity">
    <text evidence="1 2">Belongs to the CorA metal ion transporter (MIT) (TC 1.A.35.5) family.</text>
</comment>
<dbReference type="Gramene" id="Pp3c3_5770V3.2">
    <property type="protein sequence ID" value="Pp3c3_5770V3.2"/>
    <property type="gene ID" value="Pp3c3_5770"/>
</dbReference>
<keyword evidence="2" id="KW-0812">Transmembrane</keyword>
<gene>
    <name evidence="6" type="primary">LOC112279796</name>
    <name evidence="5" type="ORF">PHYPA_004057</name>
</gene>
<dbReference type="GO" id="GO:0015693">
    <property type="term" value="P:magnesium ion transport"/>
    <property type="evidence" value="ECO:0000318"/>
    <property type="project" value="GO_Central"/>
</dbReference>
<dbReference type="Gramene" id="Pp3c3_5770V3.1">
    <property type="protein sequence ID" value="Pp3c3_5770V3.1"/>
    <property type="gene ID" value="Pp3c3_5770"/>
</dbReference>
<keyword evidence="2" id="KW-0813">Transport</keyword>
<dbReference type="Gramene" id="Pp3c3_5770V3.3">
    <property type="protein sequence ID" value="Pp3c3_5770V3.3"/>
    <property type="gene ID" value="Pp3c3_5770"/>
</dbReference>
<reference evidence="6" key="3">
    <citation type="submission" date="2020-12" db="UniProtKB">
        <authorList>
            <consortium name="EnsemblPlants"/>
        </authorList>
    </citation>
    <scope>IDENTIFICATION</scope>
</reference>
<dbReference type="RefSeq" id="XP_024370265.1">
    <property type="nucleotide sequence ID" value="XM_024514497.2"/>
</dbReference>
<dbReference type="EnsemblPlants" id="Pp3c3_5770V3.3">
    <property type="protein sequence ID" value="Pp3c3_5770V3.3"/>
    <property type="gene ID" value="Pp3c3_5770"/>
</dbReference>
<dbReference type="FunFam" id="2.40.128.330:FF:000001">
    <property type="entry name" value="Magnesium transporter MRS2-1"/>
    <property type="match status" value="1"/>
</dbReference>
<comment type="subcellular location">
    <subcellularLocation>
        <location evidence="2">Membrane</location>
        <topology evidence="2">Multi-pass membrane protein</topology>
    </subcellularLocation>
</comment>
<dbReference type="GO" id="GO:0015095">
    <property type="term" value="F:magnesium ion transmembrane transporter activity"/>
    <property type="evidence" value="ECO:0000318"/>
    <property type="project" value="GO_Central"/>
</dbReference>
<evidence type="ECO:0000313" key="5">
    <source>
        <dbReference type="EMBL" id="PNR57064.1"/>
    </source>
</evidence>
<keyword evidence="2" id="KW-0406">Ion transport</keyword>
<dbReference type="InterPro" id="IPR039204">
    <property type="entry name" value="MRS2-like"/>
</dbReference>
<dbReference type="PANTHER" id="PTHR13890">
    <property type="entry name" value="RNA SPLICING PROTEIN MRS2, MITOCHONDRIAL"/>
    <property type="match status" value="1"/>
</dbReference>
<evidence type="ECO:0000256" key="4">
    <source>
        <dbReference type="SAM" id="MobiDB-lite"/>
    </source>
</evidence>
<dbReference type="EMBL" id="ABEU02000003">
    <property type="protein sequence ID" value="PNR57064.1"/>
    <property type="molecule type" value="Genomic_DNA"/>
</dbReference>
<dbReference type="RefSeq" id="XP_024370264.1">
    <property type="nucleotide sequence ID" value="XM_024514496.2"/>
</dbReference>
<feature type="region of interest" description="Disordered" evidence="4">
    <location>
        <begin position="286"/>
        <end position="306"/>
    </location>
</feature>
<protein>
    <recommendedName>
        <fullName evidence="2">Magnesium transporter</fullName>
    </recommendedName>
</protein>
<keyword evidence="2" id="KW-1133">Transmembrane helix</keyword>
<dbReference type="Proteomes" id="UP000006727">
    <property type="component" value="Chromosome 3"/>
</dbReference>
<feature type="transmembrane region" description="Helical" evidence="2">
    <location>
        <begin position="394"/>
        <end position="417"/>
    </location>
</feature>
<dbReference type="OMA" id="TRNNCII"/>
<proteinExistence type="inferred from homology"/>
<dbReference type="Gene3D" id="2.40.128.330">
    <property type="match status" value="1"/>
</dbReference>
<keyword evidence="7" id="KW-1185">Reference proteome</keyword>
<dbReference type="KEGG" id="ppp:112279796"/>
<dbReference type="EnsemblPlants" id="Pp3c3_5770V3.2">
    <property type="protein sequence ID" value="Pp3c3_5770V3.2"/>
    <property type="gene ID" value="Pp3c3_5770"/>
</dbReference>